<dbReference type="InParanoid" id="A0A1Y1U5U3"/>
<dbReference type="GO" id="GO:0004045">
    <property type="term" value="F:peptidyl-tRNA hydrolase activity"/>
    <property type="evidence" value="ECO:0007669"/>
    <property type="project" value="TreeGrafter"/>
</dbReference>
<keyword evidence="1" id="KW-0175">Coiled coil</keyword>
<dbReference type="OrthoDB" id="270639at2759"/>
<dbReference type="GO" id="GO:0016150">
    <property type="term" value="F:translation release factor activity, codon nonspecific"/>
    <property type="evidence" value="ECO:0007669"/>
    <property type="project" value="TreeGrafter"/>
</dbReference>
<dbReference type="RefSeq" id="XP_021867734.1">
    <property type="nucleotide sequence ID" value="XM_022017305.1"/>
</dbReference>
<comment type="caution">
    <text evidence="3">The sequence shown here is derived from an EMBL/GenBank/DDBJ whole genome shotgun (WGS) entry which is preliminary data.</text>
</comment>
<evidence type="ECO:0000256" key="1">
    <source>
        <dbReference type="SAM" id="Coils"/>
    </source>
</evidence>
<evidence type="ECO:0000313" key="3">
    <source>
        <dbReference type="EMBL" id="ORX33398.1"/>
    </source>
</evidence>
<feature type="domain" description="Prokaryotic-type class I peptide chain release factors" evidence="2">
    <location>
        <begin position="55"/>
        <end position="183"/>
    </location>
</feature>
<name>A0A1Y1U5U3_9TREE</name>
<dbReference type="GO" id="GO:0005762">
    <property type="term" value="C:mitochondrial large ribosomal subunit"/>
    <property type="evidence" value="ECO:0007669"/>
    <property type="project" value="TreeGrafter"/>
</dbReference>
<evidence type="ECO:0000313" key="4">
    <source>
        <dbReference type="Proteomes" id="UP000193218"/>
    </source>
</evidence>
<protein>
    <recommendedName>
        <fullName evidence="2">Prokaryotic-type class I peptide chain release factors domain-containing protein</fullName>
    </recommendedName>
</protein>
<dbReference type="Gene3D" id="3.30.160.20">
    <property type="match status" value="1"/>
</dbReference>
<dbReference type="GO" id="GO:0070126">
    <property type="term" value="P:mitochondrial translational termination"/>
    <property type="evidence" value="ECO:0007669"/>
    <property type="project" value="TreeGrafter"/>
</dbReference>
<dbReference type="GeneID" id="33559114"/>
<reference evidence="3 4" key="1">
    <citation type="submission" date="2017-03" db="EMBL/GenBank/DDBJ databases">
        <title>Widespread Adenine N6-methylation of Active Genes in Fungi.</title>
        <authorList>
            <consortium name="DOE Joint Genome Institute"/>
            <person name="Mondo S.J."/>
            <person name="Dannebaum R.O."/>
            <person name="Kuo R.C."/>
            <person name="Louie K.B."/>
            <person name="Bewick A.J."/>
            <person name="Labutti K."/>
            <person name="Haridas S."/>
            <person name="Kuo A."/>
            <person name="Salamov A."/>
            <person name="Ahrendt S.R."/>
            <person name="Lau R."/>
            <person name="Bowen B.P."/>
            <person name="Lipzen A."/>
            <person name="Sullivan W."/>
            <person name="Andreopoulos W.B."/>
            <person name="Clum A."/>
            <person name="Lindquist E."/>
            <person name="Daum C."/>
            <person name="Northen T.R."/>
            <person name="Ramamoorthy G."/>
            <person name="Schmitz R.J."/>
            <person name="Gryganskyi A."/>
            <person name="Culley D."/>
            <person name="Magnuson J."/>
            <person name="James T.Y."/>
            <person name="O'Malley M.A."/>
            <person name="Stajich J.E."/>
            <person name="Spatafora J.W."/>
            <person name="Visel A."/>
            <person name="Grigoriev I.V."/>
        </authorList>
    </citation>
    <scope>NUCLEOTIDE SEQUENCE [LARGE SCALE GENOMIC DNA]</scope>
    <source>
        <strain evidence="3 4">NRRL Y-17943</strain>
    </source>
</reference>
<proteinExistence type="predicted"/>
<organism evidence="3 4">
    <name type="scientific">Kockovaella imperatae</name>
    <dbReference type="NCBI Taxonomy" id="4999"/>
    <lineage>
        <taxon>Eukaryota</taxon>
        <taxon>Fungi</taxon>
        <taxon>Dikarya</taxon>
        <taxon>Basidiomycota</taxon>
        <taxon>Agaricomycotina</taxon>
        <taxon>Tremellomycetes</taxon>
        <taxon>Tremellales</taxon>
        <taxon>Cuniculitremaceae</taxon>
        <taxon>Kockovaella</taxon>
    </lineage>
</organism>
<dbReference type="Pfam" id="PF00472">
    <property type="entry name" value="RF-1"/>
    <property type="match status" value="1"/>
</dbReference>
<sequence length="191" mass="21320">MNRSVRATWTFRDIASGSASRFGPAPASLLALKSLDTEEDSTLAREWVKGFTVEDIPKSSYTATYSRSSGPGGQHVNTTDSKATVRMPIHRALGVWLPRYMTKGLIESSHFTHSSQSLLFSASLHRSAPANLTLVLSILHAHLVSVASSPIRGETSSAQRQRVDRLKARDRLKRYEAKERQKRDKSWRRGE</sequence>
<evidence type="ECO:0000259" key="2">
    <source>
        <dbReference type="Pfam" id="PF00472"/>
    </source>
</evidence>
<keyword evidence="4" id="KW-1185">Reference proteome</keyword>
<dbReference type="InterPro" id="IPR052104">
    <property type="entry name" value="Mito_Release_Factor_mL62"/>
</dbReference>
<gene>
    <name evidence="3" type="ORF">BD324DRAFT_639967</name>
</gene>
<dbReference type="AlphaFoldDB" id="A0A1Y1U5U3"/>
<dbReference type="EMBL" id="NBSH01000022">
    <property type="protein sequence ID" value="ORX33398.1"/>
    <property type="molecule type" value="Genomic_DNA"/>
</dbReference>
<dbReference type="PANTHER" id="PTHR11075:SF54">
    <property type="entry name" value="LARGE RIBOSOMAL SUBUNIT PROTEIN ML62"/>
    <property type="match status" value="1"/>
</dbReference>
<dbReference type="PANTHER" id="PTHR11075">
    <property type="entry name" value="PEPTIDE CHAIN RELEASE FACTOR"/>
    <property type="match status" value="1"/>
</dbReference>
<accession>A0A1Y1U5U3</accession>
<feature type="coiled-coil region" evidence="1">
    <location>
        <begin position="158"/>
        <end position="185"/>
    </location>
</feature>
<dbReference type="STRING" id="4999.A0A1Y1U5U3"/>
<dbReference type="InterPro" id="IPR000352">
    <property type="entry name" value="Pep_chain_release_fac_I"/>
</dbReference>
<dbReference type="Proteomes" id="UP000193218">
    <property type="component" value="Unassembled WGS sequence"/>
</dbReference>
<dbReference type="SUPFAM" id="SSF110916">
    <property type="entry name" value="Peptidyl-tRNA hydrolase domain-like"/>
    <property type="match status" value="1"/>
</dbReference>